<dbReference type="PANTHER" id="PTHR35401:SF1">
    <property type="entry name" value="CYTOPLASMIC PROTEIN"/>
    <property type="match status" value="1"/>
</dbReference>
<keyword evidence="3" id="KW-0805">Transcription regulation</keyword>
<evidence type="ECO:0000256" key="2">
    <source>
        <dbReference type="ARBA" id="ARBA00022649"/>
    </source>
</evidence>
<evidence type="ECO:0000256" key="4">
    <source>
        <dbReference type="ARBA" id="ARBA00023125"/>
    </source>
</evidence>
<dbReference type="InterPro" id="IPR010985">
    <property type="entry name" value="Ribbon_hlx_hlx"/>
</dbReference>
<dbReference type="SUPFAM" id="SSF47598">
    <property type="entry name" value="Ribbon-helix-helix"/>
    <property type="match status" value="1"/>
</dbReference>
<sequence>MSETPGRKAARLAMRLTPEQDALIREAAATTGQSLTEFVTTAAVARAQDSLADRRMFRLSDEAWAEFSALLDRPGQRVPSLAALLDEQAPWDKD</sequence>
<keyword evidence="1" id="KW-0678">Repressor</keyword>
<dbReference type="Gene3D" id="1.20.5.780">
    <property type="entry name" value="Single helix bin"/>
    <property type="match status" value="1"/>
</dbReference>
<dbReference type="Proteomes" id="UP001056535">
    <property type="component" value="Chromosome"/>
</dbReference>
<reference evidence="7" key="1">
    <citation type="submission" date="2022-06" db="EMBL/GenBank/DDBJ databases">
        <title>Ornithinimicrobium JY.X270.</title>
        <authorList>
            <person name="Huang Y."/>
        </authorList>
    </citation>
    <scope>NUCLEOTIDE SEQUENCE</scope>
    <source>
        <strain evidence="7">JY.X270</strain>
    </source>
</reference>
<keyword evidence="4" id="KW-0238">DNA-binding</keyword>
<dbReference type="RefSeq" id="WP_252619889.1">
    <property type="nucleotide sequence ID" value="NZ_CP099490.1"/>
</dbReference>
<keyword evidence="8" id="KW-1185">Reference proteome</keyword>
<evidence type="ECO:0000313" key="7">
    <source>
        <dbReference type="EMBL" id="USQ75466.1"/>
    </source>
</evidence>
<evidence type="ECO:0000256" key="6">
    <source>
        <dbReference type="ARBA" id="ARBA00049988"/>
    </source>
</evidence>
<comment type="similarity">
    <text evidence="6">Belongs to the TacA antitoxin family.</text>
</comment>
<dbReference type="EMBL" id="CP099490">
    <property type="protein sequence ID" value="USQ75466.1"/>
    <property type="molecule type" value="Genomic_DNA"/>
</dbReference>
<evidence type="ECO:0000256" key="3">
    <source>
        <dbReference type="ARBA" id="ARBA00023015"/>
    </source>
</evidence>
<proteinExistence type="inferred from homology"/>
<accession>A0ABY4YFC2</accession>
<organism evidence="7 8">
    <name type="scientific">Ornithinimicrobium cryptoxanthini</name>
    <dbReference type="NCBI Taxonomy" id="2934161"/>
    <lineage>
        <taxon>Bacteria</taxon>
        <taxon>Bacillati</taxon>
        <taxon>Actinomycetota</taxon>
        <taxon>Actinomycetes</taxon>
        <taxon>Micrococcales</taxon>
        <taxon>Ornithinimicrobiaceae</taxon>
        <taxon>Ornithinimicrobium</taxon>
    </lineage>
</organism>
<evidence type="ECO:0000256" key="1">
    <source>
        <dbReference type="ARBA" id="ARBA00022491"/>
    </source>
</evidence>
<dbReference type="Pfam" id="PF08681">
    <property type="entry name" value="TacA1"/>
    <property type="match status" value="1"/>
</dbReference>
<evidence type="ECO:0000313" key="8">
    <source>
        <dbReference type="Proteomes" id="UP001056535"/>
    </source>
</evidence>
<dbReference type="InterPro" id="IPR014795">
    <property type="entry name" value="TacA_1-like"/>
</dbReference>
<protein>
    <submittedName>
        <fullName evidence="7">DUF1778 domain-containing protein</fullName>
    </submittedName>
</protein>
<keyword evidence="2" id="KW-1277">Toxin-antitoxin system</keyword>
<keyword evidence="5" id="KW-0804">Transcription</keyword>
<dbReference type="PANTHER" id="PTHR35401">
    <property type="entry name" value="COPG FAMILY HELIX-TURN-HELIX PROTEIN-RELATED-RELATED"/>
    <property type="match status" value="1"/>
</dbReference>
<name>A0ABY4YFC2_9MICO</name>
<evidence type="ECO:0000256" key="5">
    <source>
        <dbReference type="ARBA" id="ARBA00023163"/>
    </source>
</evidence>
<gene>
    <name evidence="7" type="ORF">NF557_12675</name>
</gene>